<evidence type="ECO:0000313" key="2">
    <source>
        <dbReference type="EnsemblMetazoa" id="AFUN006651-PA"/>
    </source>
</evidence>
<dbReference type="EnsemblMetazoa" id="AFUN006651-RA">
    <property type="protein sequence ID" value="AFUN006651-PA"/>
    <property type="gene ID" value="AFUN006651"/>
</dbReference>
<evidence type="ECO:0000256" key="1">
    <source>
        <dbReference type="SAM" id="MobiDB-lite"/>
    </source>
</evidence>
<accession>A0A182RK83</accession>
<proteinExistence type="predicted"/>
<reference evidence="2" key="1">
    <citation type="submission" date="2020-05" db="UniProtKB">
        <authorList>
            <consortium name="EnsemblMetazoa"/>
        </authorList>
    </citation>
    <scope>IDENTIFICATION</scope>
    <source>
        <strain evidence="2">FUMOZ</strain>
    </source>
</reference>
<dbReference type="VEuPathDB" id="VectorBase:AFUN2_009871"/>
<protein>
    <submittedName>
        <fullName evidence="2">Uncharacterized protein</fullName>
    </submittedName>
</protein>
<organism evidence="2">
    <name type="scientific">Anopheles funestus</name>
    <name type="common">African malaria mosquito</name>
    <dbReference type="NCBI Taxonomy" id="62324"/>
    <lineage>
        <taxon>Eukaryota</taxon>
        <taxon>Metazoa</taxon>
        <taxon>Ecdysozoa</taxon>
        <taxon>Arthropoda</taxon>
        <taxon>Hexapoda</taxon>
        <taxon>Insecta</taxon>
        <taxon>Pterygota</taxon>
        <taxon>Neoptera</taxon>
        <taxon>Endopterygota</taxon>
        <taxon>Diptera</taxon>
        <taxon>Nematocera</taxon>
        <taxon>Culicoidea</taxon>
        <taxon>Culicidae</taxon>
        <taxon>Anophelinae</taxon>
        <taxon>Anopheles</taxon>
    </lineage>
</organism>
<feature type="region of interest" description="Disordered" evidence="1">
    <location>
        <begin position="50"/>
        <end position="80"/>
    </location>
</feature>
<dbReference type="AlphaFoldDB" id="A0A182RK83"/>
<dbReference type="VEuPathDB" id="VectorBase:AFUN006651"/>
<sequence length="244" mass="28356">MNRSKQAANRVSVLAKRIWEQCLKEVEEEMRLEASKRMRLIPNGYVRIGGAQPKAGAPTELLRSTPNEKPPAHNDHGHRHMVKTGQIPKKNNLVSTVKEKKDPLKHLSKQHQRVVIDGQVSIEEDLLEQNRQAVQDEQDPLATEQHTVKEELDPLEERLPEQHQYTIKDEPDPLDAHLPEQMVIKTECDDDDQEATKSFDAKLRCWAITHQIVRIYVKESARREHFSTRHTTRFIHTRLDYSTH</sequence>
<name>A0A182RK83_ANOFN</name>